<dbReference type="GeneID" id="136814803"/>
<evidence type="ECO:0000256" key="6">
    <source>
        <dbReference type="ARBA" id="ARBA00022729"/>
    </source>
</evidence>
<dbReference type="SUPFAM" id="SSF49854">
    <property type="entry name" value="Spermadhesin, CUB domain"/>
    <property type="match status" value="4"/>
</dbReference>
<evidence type="ECO:0000256" key="5">
    <source>
        <dbReference type="ARBA" id="ARBA00022723"/>
    </source>
</evidence>
<keyword evidence="8 15" id="KW-0378">Hydrolase</keyword>
<evidence type="ECO:0000313" key="20">
    <source>
        <dbReference type="EnsemblMetazoa" id="CLYHEMP012331.1"/>
    </source>
</evidence>
<dbReference type="InterPro" id="IPR000859">
    <property type="entry name" value="CUB_dom"/>
</dbReference>
<evidence type="ECO:0000256" key="16">
    <source>
        <dbReference type="RuleBase" id="RU361183"/>
    </source>
</evidence>
<dbReference type="InterPro" id="IPR018097">
    <property type="entry name" value="EGF_Ca-bd_CS"/>
</dbReference>
<evidence type="ECO:0000256" key="3">
    <source>
        <dbReference type="ARBA" id="ARBA00022536"/>
    </source>
</evidence>
<evidence type="ECO:0000259" key="19">
    <source>
        <dbReference type="PROSITE" id="PS51864"/>
    </source>
</evidence>
<dbReference type="CDD" id="cd00041">
    <property type="entry name" value="CUB"/>
    <property type="match status" value="3"/>
</dbReference>
<dbReference type="GO" id="GO:0008270">
    <property type="term" value="F:zinc ion binding"/>
    <property type="evidence" value="ECO:0007669"/>
    <property type="project" value="UniProtKB-UniRule"/>
</dbReference>
<feature type="domain" description="CUB" evidence="17">
    <location>
        <begin position="783"/>
        <end position="899"/>
    </location>
</feature>
<dbReference type="PROSITE" id="PS01187">
    <property type="entry name" value="EGF_CA"/>
    <property type="match status" value="1"/>
</dbReference>
<organism evidence="20 21">
    <name type="scientific">Clytia hemisphaerica</name>
    <dbReference type="NCBI Taxonomy" id="252671"/>
    <lineage>
        <taxon>Eukaryota</taxon>
        <taxon>Metazoa</taxon>
        <taxon>Cnidaria</taxon>
        <taxon>Hydrozoa</taxon>
        <taxon>Hydroidolina</taxon>
        <taxon>Leptothecata</taxon>
        <taxon>Obeliida</taxon>
        <taxon>Clytiidae</taxon>
        <taxon>Clytia</taxon>
    </lineage>
</organism>
<dbReference type="InterPro" id="IPR034035">
    <property type="entry name" value="Astacin-like_dom"/>
</dbReference>
<dbReference type="EnsemblMetazoa" id="CLYHEMT012331.1">
    <property type="protein sequence ID" value="CLYHEMP012331.1"/>
    <property type="gene ID" value="CLYHEMG012331"/>
</dbReference>
<evidence type="ECO:0000259" key="17">
    <source>
        <dbReference type="PROSITE" id="PS01180"/>
    </source>
</evidence>
<evidence type="ECO:0000256" key="15">
    <source>
        <dbReference type="PROSITE-ProRule" id="PRU01211"/>
    </source>
</evidence>
<dbReference type="GO" id="GO:0004252">
    <property type="term" value="F:serine-type endopeptidase activity"/>
    <property type="evidence" value="ECO:0007669"/>
    <property type="project" value="TreeGrafter"/>
</dbReference>
<dbReference type="InterPro" id="IPR009030">
    <property type="entry name" value="Growth_fac_rcpt_cys_sf"/>
</dbReference>
<dbReference type="InterPro" id="IPR006026">
    <property type="entry name" value="Peptidase_Metallo"/>
</dbReference>
<keyword evidence="3 14" id="KW-0245">EGF-like domain</keyword>
<dbReference type="PANTHER" id="PTHR24255">
    <property type="entry name" value="COMPLEMENT COMPONENT 1, S SUBCOMPONENT-RELATED"/>
    <property type="match status" value="1"/>
</dbReference>
<sequence>MHLLAIVIILLALMSQQQQGVLCLDHVNLDDDMLDAGGQGCGAAGYVLDAPIPESQLMTEHQQHRKRRAATNHEFKVWPNGVIPYSFDKAMSREGKLLILKAMRHWESETCIKFVKKTKQVDFLHIYPGNGCCSYVGRRGGRQYLSLGRGCLRFGIVTHELGHAVGFWHEQNRPDRSIYIDVLYDNVDSSKFLNFDPRGMNEVNTFDQIYDYESIMHYGTRFFSKNDGKTIRAKEVGKNVNENTIGKSYYKFDGPVLSTQDILETNLLYKCTKITDCGGTLFAVKGSFTSTNFPSRYPMDVKRDCIWIISTTQTKERNGKKTSLTLIFDQFHVGNEKNRKTGQCEDDYVEIREGKGFLSPYIVRYCGNTLPSPVTTTSGSLYVRLHTSGKNNNKKSLTQQMFTGFQADFKTDICSHHIKQFPTRIQSPDFPFAYKKGQDCLWVIESDKGMQIELDFPFFSLRELDKERGCLDYIEIHEGDGNSEKFIGRFCGTNSPKKIISSLNQIKIHFHASKKKRLGWYLGFQANIKQKDIDECALGLHSCTQACINYPGGFFCGCYSGYHTVYQKDSRIAECVDKDECAIKNGGCSHACVNTAGSFLCACPKGYTLAANKTTCIDINECQFKKQPCDHFCTNQIGSFKCSCKDGYLLQNDNKTCNELPGCLASYKTPVGRISTPNIPVTYTHDVRCTWKIEVPVHFKVALKLKVPWSNEGGDCRDSVTIHNDKYERKHRLNTQQICSQNDGVNQIVMERNAAIIDFVVKYPFPKAIEINYHSVSSKEQHCGRTFNITHGRFRTPGYPFRYPDSQSCVWTLHSPKRQRMKLRFVHFGLEAHKECQYDYVIVEEHFYNMPAVKLIGRFCGNKNPPKMIIDGGRSYFKVKFHSDETMSGKGFKAIFKEIG</sequence>
<feature type="domain" description="CUB" evidence="17">
    <location>
        <begin position="277"/>
        <end position="412"/>
    </location>
</feature>
<keyword evidence="10" id="KW-0106">Calcium</keyword>
<feature type="binding site" evidence="15">
    <location>
        <position position="169"/>
    </location>
    <ligand>
        <name>Zn(2+)</name>
        <dbReference type="ChEBI" id="CHEBI:29105"/>
        <note>catalytic</note>
    </ligand>
</feature>
<keyword evidence="2" id="KW-0964">Secreted</keyword>
<dbReference type="FunFam" id="2.10.25.10:FF:000038">
    <property type="entry name" value="Fibrillin 2"/>
    <property type="match status" value="1"/>
</dbReference>
<feature type="signal peptide" evidence="16">
    <location>
        <begin position="1"/>
        <end position="20"/>
    </location>
</feature>
<dbReference type="InterPro" id="IPR000742">
    <property type="entry name" value="EGF"/>
</dbReference>
<dbReference type="GO" id="GO:0005509">
    <property type="term" value="F:calcium ion binding"/>
    <property type="evidence" value="ECO:0007669"/>
    <property type="project" value="InterPro"/>
</dbReference>
<evidence type="ECO:0000256" key="8">
    <source>
        <dbReference type="ARBA" id="ARBA00022801"/>
    </source>
</evidence>
<evidence type="ECO:0000256" key="13">
    <source>
        <dbReference type="ARBA" id="ARBA00023180"/>
    </source>
</evidence>
<evidence type="ECO:0000313" key="21">
    <source>
        <dbReference type="Proteomes" id="UP000594262"/>
    </source>
</evidence>
<evidence type="ECO:0000256" key="10">
    <source>
        <dbReference type="ARBA" id="ARBA00022837"/>
    </source>
</evidence>
<dbReference type="EnsemblMetazoa" id="CLYHEMT012331.2">
    <property type="protein sequence ID" value="CLYHEMP012331.2"/>
    <property type="gene ID" value="CLYHEMG012331"/>
</dbReference>
<dbReference type="SMART" id="SM00179">
    <property type="entry name" value="EGF_CA"/>
    <property type="match status" value="3"/>
</dbReference>
<dbReference type="InterPro" id="IPR024079">
    <property type="entry name" value="MetalloPept_cat_dom_sf"/>
</dbReference>
<dbReference type="PROSITE" id="PS01186">
    <property type="entry name" value="EGF_2"/>
    <property type="match status" value="2"/>
</dbReference>
<evidence type="ECO:0000256" key="11">
    <source>
        <dbReference type="ARBA" id="ARBA00023049"/>
    </source>
</evidence>
<evidence type="ECO:0000256" key="7">
    <source>
        <dbReference type="ARBA" id="ARBA00022737"/>
    </source>
</evidence>
<comment type="cofactor">
    <cofactor evidence="15 16">
        <name>Zn(2+)</name>
        <dbReference type="ChEBI" id="CHEBI:29105"/>
    </cofactor>
    <text evidence="15 16">Binds 1 zinc ion per subunit.</text>
</comment>
<dbReference type="EnsemblMetazoa" id="CLYHEMT012331.3">
    <property type="protein sequence ID" value="CLYHEMP012331.3"/>
    <property type="gene ID" value="CLYHEMG012331"/>
</dbReference>
<feature type="domain" description="Peptidase M12A" evidence="19">
    <location>
        <begin position="68"/>
        <end position="272"/>
    </location>
</feature>
<keyword evidence="7" id="KW-0677">Repeat</keyword>
<keyword evidence="11 15" id="KW-0482">Metalloprotease</keyword>
<name>A0A7M5VHD8_9CNID</name>
<feature type="chain" id="PRO_5033948018" description="Metalloendopeptidase" evidence="16">
    <location>
        <begin position="21"/>
        <end position="900"/>
    </location>
</feature>
<dbReference type="FunFam" id="2.10.25.10:FF:000008">
    <property type="entry name" value="Signal peptide, CUB domain, EGF-like 2"/>
    <property type="match status" value="1"/>
</dbReference>
<dbReference type="InterPro" id="IPR001881">
    <property type="entry name" value="EGF-like_Ca-bd_dom"/>
</dbReference>
<dbReference type="InterPro" id="IPR049883">
    <property type="entry name" value="NOTCH1_EGF-like"/>
</dbReference>
<dbReference type="Gene3D" id="2.10.25.10">
    <property type="entry name" value="Laminin"/>
    <property type="match status" value="3"/>
</dbReference>
<dbReference type="PROSITE" id="PS01180">
    <property type="entry name" value="CUB"/>
    <property type="match status" value="4"/>
</dbReference>
<feature type="active site" evidence="15">
    <location>
        <position position="160"/>
    </location>
</feature>
<evidence type="ECO:0000256" key="2">
    <source>
        <dbReference type="ARBA" id="ARBA00022525"/>
    </source>
</evidence>
<dbReference type="InterPro" id="IPR000152">
    <property type="entry name" value="EGF-type_Asp/Asn_hydroxyl_site"/>
</dbReference>
<dbReference type="PANTHER" id="PTHR24255:SF31">
    <property type="entry name" value="CUBILIN-LIKE PROTEIN"/>
    <property type="match status" value="1"/>
</dbReference>
<keyword evidence="6 16" id="KW-0732">Signal</keyword>
<dbReference type="FunFam" id="2.60.120.290:FF:000005">
    <property type="entry name" value="Procollagen C-endopeptidase enhancer 1"/>
    <property type="match status" value="2"/>
</dbReference>
<dbReference type="RefSeq" id="XP_066927328.1">
    <property type="nucleotide sequence ID" value="XM_067071227.1"/>
</dbReference>
<dbReference type="GO" id="GO:0005615">
    <property type="term" value="C:extracellular space"/>
    <property type="evidence" value="ECO:0007669"/>
    <property type="project" value="TreeGrafter"/>
</dbReference>
<dbReference type="SMART" id="SM00042">
    <property type="entry name" value="CUB"/>
    <property type="match status" value="4"/>
</dbReference>
<dbReference type="SUPFAM" id="SSF57184">
    <property type="entry name" value="Growth factor receptor domain"/>
    <property type="match status" value="1"/>
</dbReference>
<keyword evidence="9 15" id="KW-0862">Zinc</keyword>
<comment type="subcellular location">
    <subcellularLocation>
        <location evidence="1">Secreted</location>
    </subcellularLocation>
</comment>
<dbReference type="Pfam" id="PF14670">
    <property type="entry name" value="FXa_inhibition"/>
    <property type="match status" value="1"/>
</dbReference>
<dbReference type="SMART" id="SM00235">
    <property type="entry name" value="ZnMc"/>
    <property type="match status" value="1"/>
</dbReference>
<evidence type="ECO:0000256" key="12">
    <source>
        <dbReference type="ARBA" id="ARBA00023157"/>
    </source>
</evidence>
<dbReference type="InterPro" id="IPR035914">
    <property type="entry name" value="Sperma_CUB_dom_sf"/>
</dbReference>
<dbReference type="Proteomes" id="UP000594262">
    <property type="component" value="Unplaced"/>
</dbReference>
<feature type="domain" description="CUB" evidence="17">
    <location>
        <begin position="663"/>
        <end position="776"/>
    </location>
</feature>
<dbReference type="EC" id="3.4.24.-" evidence="16"/>
<dbReference type="PRINTS" id="PR00480">
    <property type="entry name" value="ASTACIN"/>
</dbReference>
<dbReference type="Pfam" id="PF01400">
    <property type="entry name" value="Astacin"/>
    <property type="match status" value="1"/>
</dbReference>
<keyword evidence="21" id="KW-1185">Reference proteome</keyword>
<evidence type="ECO:0000256" key="9">
    <source>
        <dbReference type="ARBA" id="ARBA00022833"/>
    </source>
</evidence>
<feature type="domain" description="CUB" evidence="17">
    <location>
        <begin position="414"/>
        <end position="531"/>
    </location>
</feature>
<dbReference type="InterPro" id="IPR001506">
    <property type="entry name" value="Peptidase_M12A"/>
</dbReference>
<dbReference type="PROSITE" id="PS50026">
    <property type="entry name" value="EGF_3"/>
    <property type="match status" value="2"/>
</dbReference>
<dbReference type="AlphaFoldDB" id="A0A7M5VHD8"/>
<keyword evidence="13" id="KW-0325">Glycoprotein</keyword>
<feature type="binding site" evidence="15">
    <location>
        <position position="159"/>
    </location>
    <ligand>
        <name>Zn(2+)</name>
        <dbReference type="ChEBI" id="CHEBI:29105"/>
        <note>catalytic</note>
    </ligand>
</feature>
<dbReference type="SMART" id="SM00181">
    <property type="entry name" value="EGF"/>
    <property type="match status" value="3"/>
</dbReference>
<dbReference type="GO" id="GO:0004222">
    <property type="term" value="F:metalloendopeptidase activity"/>
    <property type="evidence" value="ECO:0007669"/>
    <property type="project" value="UniProtKB-UniRule"/>
</dbReference>
<feature type="binding site" evidence="15">
    <location>
        <position position="163"/>
    </location>
    <ligand>
        <name>Zn(2+)</name>
        <dbReference type="ChEBI" id="CHEBI:29105"/>
        <note>catalytic</note>
    </ligand>
</feature>
<comment type="caution">
    <text evidence="14">Lacks conserved residue(s) required for the propagation of feature annotation.</text>
</comment>
<proteinExistence type="predicted"/>
<dbReference type="Pfam" id="PF00431">
    <property type="entry name" value="CUB"/>
    <property type="match status" value="4"/>
</dbReference>
<dbReference type="GO" id="GO:0006508">
    <property type="term" value="P:proteolysis"/>
    <property type="evidence" value="ECO:0007669"/>
    <property type="project" value="UniProtKB-KW"/>
</dbReference>
<evidence type="ECO:0000259" key="18">
    <source>
        <dbReference type="PROSITE" id="PS50026"/>
    </source>
</evidence>
<dbReference type="CDD" id="cd04280">
    <property type="entry name" value="ZnMc_astacin_like"/>
    <property type="match status" value="1"/>
</dbReference>
<evidence type="ECO:0000256" key="14">
    <source>
        <dbReference type="PROSITE-ProRule" id="PRU00076"/>
    </source>
</evidence>
<accession>A0A7M5VHD8</accession>
<dbReference type="OrthoDB" id="431034at2759"/>
<protein>
    <recommendedName>
        <fullName evidence="16">Metalloendopeptidase</fullName>
        <ecNumber evidence="16">3.4.24.-</ecNumber>
    </recommendedName>
</protein>
<keyword evidence="12" id="KW-1015">Disulfide bond</keyword>
<keyword evidence="4 15" id="KW-0645">Protease</keyword>
<dbReference type="CDD" id="cd00054">
    <property type="entry name" value="EGF_CA"/>
    <property type="match status" value="2"/>
</dbReference>
<reference evidence="20" key="1">
    <citation type="submission" date="2021-01" db="UniProtKB">
        <authorList>
            <consortium name="EnsemblMetazoa"/>
        </authorList>
    </citation>
    <scope>IDENTIFICATION</scope>
</reference>
<evidence type="ECO:0000256" key="1">
    <source>
        <dbReference type="ARBA" id="ARBA00004613"/>
    </source>
</evidence>
<dbReference type="Gene3D" id="2.60.120.290">
    <property type="entry name" value="Spermadhesin, CUB domain"/>
    <property type="match status" value="4"/>
</dbReference>
<evidence type="ECO:0000256" key="4">
    <source>
        <dbReference type="ARBA" id="ARBA00022670"/>
    </source>
</evidence>
<feature type="domain" description="EGF-like" evidence="18">
    <location>
        <begin position="577"/>
        <end position="617"/>
    </location>
</feature>
<feature type="domain" description="EGF-like" evidence="18">
    <location>
        <begin position="618"/>
        <end position="658"/>
    </location>
</feature>
<dbReference type="Gene3D" id="3.40.390.10">
    <property type="entry name" value="Collagenase (Catalytic Domain)"/>
    <property type="match status" value="1"/>
</dbReference>
<dbReference type="SUPFAM" id="SSF55486">
    <property type="entry name" value="Metalloproteases ('zincins'), catalytic domain"/>
    <property type="match status" value="1"/>
</dbReference>
<dbReference type="Pfam" id="PF07645">
    <property type="entry name" value="EGF_CA"/>
    <property type="match status" value="2"/>
</dbReference>
<keyword evidence="5 15" id="KW-0479">Metal-binding</keyword>
<dbReference type="PROSITE" id="PS51864">
    <property type="entry name" value="ASTACIN"/>
    <property type="match status" value="1"/>
</dbReference>
<dbReference type="PROSITE" id="PS00010">
    <property type="entry name" value="ASX_HYDROXYL"/>
    <property type="match status" value="2"/>
</dbReference>